<evidence type="ECO:0000256" key="12">
    <source>
        <dbReference type="ARBA" id="ARBA00032922"/>
    </source>
</evidence>
<evidence type="ECO:0000256" key="7">
    <source>
        <dbReference type="ARBA" id="ARBA00022759"/>
    </source>
</evidence>
<dbReference type="NCBIfam" id="TIGR02578">
    <property type="entry name" value="cas_TM1811_Csm1"/>
    <property type="match status" value="1"/>
</dbReference>
<dbReference type="EMBL" id="DUJN01000007">
    <property type="protein sequence ID" value="HII61493.1"/>
    <property type="molecule type" value="Genomic_DNA"/>
</dbReference>
<evidence type="ECO:0000256" key="4">
    <source>
        <dbReference type="ARBA" id="ARBA00022679"/>
    </source>
</evidence>
<keyword evidence="6" id="KW-0547">Nucleotide-binding</keyword>
<protein>
    <recommendedName>
        <fullName evidence="3">CRISPR system single-strand-specific deoxyribonuclease Cas10/Csm1 (subtype III-A)</fullName>
    </recommendedName>
    <alternativeName>
        <fullName evidence="12">Cyclic oligoadenylate synthase</fullName>
    </alternativeName>
</protein>
<comment type="cofactor">
    <cofactor evidence="1">
        <name>a divalent metal cation</name>
        <dbReference type="ChEBI" id="CHEBI:60240"/>
    </cofactor>
</comment>
<accession>A0A832T772</accession>
<keyword evidence="8" id="KW-0378">Hydrolase</keyword>
<dbReference type="Pfam" id="PF22335">
    <property type="entry name" value="Cas10-Cmr2_palm2"/>
    <property type="match status" value="1"/>
</dbReference>
<evidence type="ECO:0000256" key="1">
    <source>
        <dbReference type="ARBA" id="ARBA00001968"/>
    </source>
</evidence>
<dbReference type="InterPro" id="IPR054767">
    <property type="entry name" value="Cas10-Cmr2_palm2"/>
</dbReference>
<evidence type="ECO:0000256" key="8">
    <source>
        <dbReference type="ARBA" id="ARBA00022801"/>
    </source>
</evidence>
<dbReference type="PANTHER" id="PTHR36528:SF1">
    <property type="entry name" value="CRISPR SYSTEM SINGLE-STRAND-SPECIFIC DEOXYRIBONUCLEASE CAS10_CSM1 (SUBTYPE III-A)"/>
    <property type="match status" value="1"/>
</dbReference>
<dbReference type="CDD" id="cd09680">
    <property type="entry name" value="Cas10_III"/>
    <property type="match status" value="1"/>
</dbReference>
<keyword evidence="11" id="KW-0051">Antiviral defense</keyword>
<evidence type="ECO:0000313" key="14">
    <source>
        <dbReference type="EMBL" id="HII61493.1"/>
    </source>
</evidence>
<dbReference type="InterPro" id="IPR052117">
    <property type="entry name" value="Cas10/Csm1_subtype-III-A"/>
</dbReference>
<keyword evidence="4" id="KW-0808">Transferase</keyword>
<dbReference type="Gene3D" id="3.30.70.270">
    <property type="match status" value="1"/>
</dbReference>
<dbReference type="Pfam" id="PF01966">
    <property type="entry name" value="HD"/>
    <property type="match status" value="1"/>
</dbReference>
<dbReference type="PROSITE" id="PS50887">
    <property type="entry name" value="GGDEF"/>
    <property type="match status" value="1"/>
</dbReference>
<dbReference type="Pfam" id="PF18211">
    <property type="entry name" value="Csm1_B"/>
    <property type="match status" value="1"/>
</dbReference>
<evidence type="ECO:0000313" key="15">
    <source>
        <dbReference type="Proteomes" id="UP000617544"/>
    </source>
</evidence>
<evidence type="ECO:0000256" key="11">
    <source>
        <dbReference type="ARBA" id="ARBA00023118"/>
    </source>
</evidence>
<keyword evidence="7" id="KW-0255">Endonuclease</keyword>
<comment type="caution">
    <text evidence="14">The sequence shown here is derived from an EMBL/GenBank/DDBJ whole genome shotgun (WGS) entry which is preliminary data.</text>
</comment>
<dbReference type="InterPro" id="IPR000160">
    <property type="entry name" value="GGDEF_dom"/>
</dbReference>
<dbReference type="InterPro" id="IPR013408">
    <property type="entry name" value="Cas10/Csm1"/>
</dbReference>
<evidence type="ECO:0000256" key="6">
    <source>
        <dbReference type="ARBA" id="ARBA00022741"/>
    </source>
</evidence>
<name>A0A832T772_PYRHR</name>
<proteinExistence type="inferred from homology"/>
<dbReference type="GO" id="GO:0005524">
    <property type="term" value="F:ATP binding"/>
    <property type="evidence" value="ECO:0007669"/>
    <property type="project" value="UniProtKB-KW"/>
</dbReference>
<gene>
    <name evidence="14" type="primary">cas10</name>
    <name evidence="14" type="ORF">HA331_07095</name>
</gene>
<evidence type="ECO:0000256" key="10">
    <source>
        <dbReference type="ARBA" id="ARBA00022840"/>
    </source>
</evidence>
<dbReference type="RefSeq" id="WP_048053047.1">
    <property type="nucleotide sequence ID" value="NZ_DUJN01000007.1"/>
</dbReference>
<dbReference type="GeneID" id="1444054"/>
<evidence type="ECO:0000256" key="3">
    <source>
        <dbReference type="ARBA" id="ARBA00014333"/>
    </source>
</evidence>
<evidence type="ECO:0000256" key="9">
    <source>
        <dbReference type="ARBA" id="ARBA00022839"/>
    </source>
</evidence>
<sequence length="761" mass="87915">MNAKDLISLGGLFHDIGKPVQRASLYKGDHSEQGFNFLLELAEEFKKKGREDTARIYEKLALFSKYHHKDRMREIDDLGLDEELKVALYLVYVADNISSKEREEPGKTGYDVTRPLKSVFNRELAYPLVELSESRLPFPGHIEKVTKDDYRYIVNIIRKKLLETPLKIDRILPLFEKYLTFVSSATTENNVISLYDHLKMTSAIALALYNAGCRPKKLREADNCMKEENLLLIEGDFSGIQAYIYNVSGKGTLKYLRARSSYLELISWDVVLRIIEELDLTLANVVFNAGGHFMIIAQNTGEARNKLENIRKELSEWLWNNLDGEVYLGLEWMKVKGEDMVKDFREVREKLGKLVARRKLRRFEFVDNIFSFERYSERLIECSVCGREIREEEGIELEGIGKVCKTCEALFHLGGNLLKVKGFALFEKGYEGELSGPFSKFVPITGIIPKGAKYYLLKNTFEPSAEVEGTFVPYFVSDYYQEGEGNQVVTFEELAEASKGAKLVGVIKGDVDHLGLFFSNRETISEYATASRFMDYFFKFYLKQIIRGYYEDVIGYVPSLGEWRERPNVVVVYAGGDDFFIVGAWNEIFELAFRVRNAFSSYTGNNLTISMALGYFHPKTPIYRVAEVMKERLDIAKDEGRNAVYIVDRLGTFRKSYPWDLYIKYWKDIGEKIYSNGLREEFRDKKGLLYKMLEIRDLYAKDPEDVKWAYLLAYHLSRHELEEKFRTLFGIDVEALERGEPQPIYWIDGVLKVILTAVRGG</sequence>
<reference evidence="14" key="1">
    <citation type="journal article" date="2020" name="bioRxiv">
        <title>A rank-normalized archaeal taxonomy based on genome phylogeny resolves widespread incomplete and uneven classifications.</title>
        <authorList>
            <person name="Rinke C."/>
            <person name="Chuvochina M."/>
            <person name="Mussig A.J."/>
            <person name="Chaumeil P.-A."/>
            <person name="Waite D.W."/>
            <person name="Whitman W.B."/>
            <person name="Parks D.H."/>
            <person name="Hugenholtz P."/>
        </authorList>
    </citation>
    <scope>NUCLEOTIDE SEQUENCE</scope>
    <source>
        <strain evidence="14">UBA8834</strain>
    </source>
</reference>
<keyword evidence="5" id="KW-0540">Nuclease</keyword>
<dbReference type="InterPro" id="IPR006674">
    <property type="entry name" value="HD_domain"/>
</dbReference>
<evidence type="ECO:0000256" key="5">
    <source>
        <dbReference type="ARBA" id="ARBA00022722"/>
    </source>
</evidence>
<keyword evidence="9" id="KW-0269">Exonuclease</keyword>
<organism evidence="14 15">
    <name type="scientific">Pyrococcus horikoshii</name>
    <dbReference type="NCBI Taxonomy" id="53953"/>
    <lineage>
        <taxon>Archaea</taxon>
        <taxon>Methanobacteriati</taxon>
        <taxon>Methanobacteriota</taxon>
        <taxon>Thermococci</taxon>
        <taxon>Thermococcales</taxon>
        <taxon>Thermococcaceae</taxon>
        <taxon>Pyrococcus</taxon>
    </lineage>
</organism>
<dbReference type="GO" id="GO:0004519">
    <property type="term" value="F:endonuclease activity"/>
    <property type="evidence" value="ECO:0007669"/>
    <property type="project" value="UniProtKB-KW"/>
</dbReference>
<dbReference type="AlphaFoldDB" id="A0A832T772"/>
<dbReference type="GO" id="GO:0051607">
    <property type="term" value="P:defense response to virus"/>
    <property type="evidence" value="ECO:0007669"/>
    <property type="project" value="UniProtKB-KW"/>
</dbReference>
<dbReference type="InterPro" id="IPR043128">
    <property type="entry name" value="Rev_trsase/Diguanyl_cyclase"/>
</dbReference>
<evidence type="ECO:0000256" key="2">
    <source>
        <dbReference type="ARBA" id="ARBA00005700"/>
    </source>
</evidence>
<dbReference type="GO" id="GO:0016740">
    <property type="term" value="F:transferase activity"/>
    <property type="evidence" value="ECO:0007669"/>
    <property type="project" value="UniProtKB-KW"/>
</dbReference>
<dbReference type="PANTHER" id="PTHR36528">
    <property type="entry name" value="CRISPR SYSTEM SINGLE-STRAND-SPECIFIC DEOXYRIBONUCLEASE CAS10/CSM1 (SUBTYPE III-A)"/>
    <property type="match status" value="1"/>
</dbReference>
<comment type="similarity">
    <text evidence="2">Belongs to the CRISPR-associated Cas10/Csm1 family.</text>
</comment>
<evidence type="ECO:0000259" key="13">
    <source>
        <dbReference type="PROSITE" id="PS50887"/>
    </source>
</evidence>
<dbReference type="Proteomes" id="UP000617544">
    <property type="component" value="Unassembled WGS sequence"/>
</dbReference>
<keyword evidence="10" id="KW-0067">ATP-binding</keyword>
<feature type="domain" description="GGDEF" evidence="13">
    <location>
        <begin position="502"/>
        <end position="649"/>
    </location>
</feature>
<dbReference type="InterPro" id="IPR041062">
    <property type="entry name" value="Csm1_B"/>
</dbReference>
<dbReference type="GO" id="GO:0004527">
    <property type="term" value="F:exonuclease activity"/>
    <property type="evidence" value="ECO:0007669"/>
    <property type="project" value="UniProtKB-KW"/>
</dbReference>